<evidence type="ECO:0000256" key="7">
    <source>
        <dbReference type="ARBA" id="ARBA00022795"/>
    </source>
</evidence>
<feature type="coiled-coil region" evidence="11">
    <location>
        <begin position="75"/>
        <end position="130"/>
    </location>
</feature>
<dbReference type="InterPro" id="IPR053716">
    <property type="entry name" value="Flag_assembly_chemotaxis_eff"/>
</dbReference>
<comment type="subcellular location">
    <subcellularLocation>
        <location evidence="1">Cell membrane</location>
        <topology evidence="1">Peripheral membrane protein</topology>
        <orientation evidence="1">Cytoplasmic side</orientation>
    </subcellularLocation>
</comment>
<dbReference type="GO" id="GO:0044781">
    <property type="term" value="P:bacterial-type flagellum organization"/>
    <property type="evidence" value="ECO:0007669"/>
    <property type="project" value="UniProtKB-KW"/>
</dbReference>
<evidence type="ECO:0000256" key="2">
    <source>
        <dbReference type="ARBA" id="ARBA00010004"/>
    </source>
</evidence>
<evidence type="ECO:0000256" key="3">
    <source>
        <dbReference type="ARBA" id="ARBA00020392"/>
    </source>
</evidence>
<keyword evidence="6" id="KW-0145">Chemotaxis</keyword>
<evidence type="ECO:0000256" key="9">
    <source>
        <dbReference type="ARBA" id="ARBA00023136"/>
    </source>
</evidence>
<dbReference type="Proteomes" id="UP000316425">
    <property type="component" value="Unassembled WGS sequence"/>
</dbReference>
<gene>
    <name evidence="12" type="primary">fliJ</name>
    <name evidence="12" type="ORF">FPQ13_02535</name>
</gene>
<name>A0A556PRX4_9BACI</name>
<evidence type="ECO:0000256" key="11">
    <source>
        <dbReference type="SAM" id="Coils"/>
    </source>
</evidence>
<protein>
    <recommendedName>
        <fullName evidence="3">Flagellar FliJ protein</fullName>
    </recommendedName>
</protein>
<keyword evidence="13" id="KW-1185">Reference proteome</keyword>
<keyword evidence="9" id="KW-0472">Membrane</keyword>
<proteinExistence type="inferred from homology"/>
<comment type="similarity">
    <text evidence="2">Belongs to the FliJ family.</text>
</comment>
<comment type="caution">
    <text evidence="12">The sequence shown here is derived from an EMBL/GenBank/DDBJ whole genome shotgun (WGS) entry which is preliminary data.</text>
</comment>
<keyword evidence="5" id="KW-1003">Cell membrane</keyword>
<dbReference type="GO" id="GO:0006935">
    <property type="term" value="P:chemotaxis"/>
    <property type="evidence" value="ECO:0007669"/>
    <property type="project" value="UniProtKB-KW"/>
</dbReference>
<dbReference type="Pfam" id="PF02050">
    <property type="entry name" value="FliJ"/>
    <property type="match status" value="1"/>
</dbReference>
<dbReference type="GO" id="GO:0071973">
    <property type="term" value="P:bacterial-type flagellum-dependent cell motility"/>
    <property type="evidence" value="ECO:0007669"/>
    <property type="project" value="InterPro"/>
</dbReference>
<keyword evidence="12" id="KW-0966">Cell projection</keyword>
<evidence type="ECO:0000256" key="10">
    <source>
        <dbReference type="ARBA" id="ARBA00023225"/>
    </source>
</evidence>
<reference evidence="12 13" key="1">
    <citation type="submission" date="2019-07" db="EMBL/GenBank/DDBJ databases">
        <title>Allobacillus sp. nov. SKP isolated from shrimp paste of Euphausiacea.</title>
        <authorList>
            <person name="Kanchanasin P."/>
            <person name="Tanasupawat S."/>
            <person name="Shi W."/>
            <person name="Wu L."/>
            <person name="Ma J."/>
        </authorList>
    </citation>
    <scope>NUCLEOTIDE SEQUENCE [LARGE SCALE GENOMIC DNA]</scope>
    <source>
        <strain evidence="12 13">SKP4-8</strain>
    </source>
</reference>
<dbReference type="NCBIfam" id="TIGR02473">
    <property type="entry name" value="flagell_FliJ"/>
    <property type="match status" value="1"/>
</dbReference>
<keyword evidence="8" id="KW-0653">Protein transport</keyword>
<evidence type="ECO:0000256" key="1">
    <source>
        <dbReference type="ARBA" id="ARBA00004413"/>
    </source>
</evidence>
<evidence type="ECO:0000313" key="13">
    <source>
        <dbReference type="Proteomes" id="UP000316425"/>
    </source>
</evidence>
<keyword evidence="7" id="KW-1005">Bacterial flagellum biogenesis</keyword>
<evidence type="ECO:0000313" key="12">
    <source>
        <dbReference type="EMBL" id="TSJ67150.1"/>
    </source>
</evidence>
<keyword evidence="12" id="KW-0282">Flagellum</keyword>
<keyword evidence="11" id="KW-0175">Coiled coil</keyword>
<sequence>MIMNTIHSIEKICHIREKEVNEAQAQYQRAIDYFEEQATQLFQLLKKKEMLQEQFDNRLKERVTVTYIHTMHDSIQRIETEEKALQSKVHQARVNMEQKEKQLKEAHFEMKKIEKLFQLKKEELKEFAKKKEADFMDEISVQQYFRTR</sequence>
<evidence type="ECO:0000256" key="8">
    <source>
        <dbReference type="ARBA" id="ARBA00022927"/>
    </source>
</evidence>
<dbReference type="OrthoDB" id="2968361at2"/>
<dbReference type="Gene3D" id="1.10.287.1700">
    <property type="match status" value="1"/>
</dbReference>
<organism evidence="12 13">
    <name type="scientific">Allobacillus salarius</name>
    <dbReference type="NCBI Taxonomy" id="1955272"/>
    <lineage>
        <taxon>Bacteria</taxon>
        <taxon>Bacillati</taxon>
        <taxon>Bacillota</taxon>
        <taxon>Bacilli</taxon>
        <taxon>Bacillales</taxon>
        <taxon>Bacillaceae</taxon>
        <taxon>Allobacillus</taxon>
    </lineage>
</organism>
<dbReference type="EMBL" id="VMHE01000002">
    <property type="protein sequence ID" value="TSJ67150.1"/>
    <property type="molecule type" value="Genomic_DNA"/>
</dbReference>
<evidence type="ECO:0000256" key="4">
    <source>
        <dbReference type="ARBA" id="ARBA00022448"/>
    </source>
</evidence>
<keyword evidence="12" id="KW-0969">Cilium</keyword>
<evidence type="ECO:0000256" key="6">
    <source>
        <dbReference type="ARBA" id="ARBA00022500"/>
    </source>
</evidence>
<evidence type="ECO:0000256" key="5">
    <source>
        <dbReference type="ARBA" id="ARBA00022475"/>
    </source>
</evidence>
<keyword evidence="10" id="KW-1006">Bacterial flagellum protein export</keyword>
<keyword evidence="4" id="KW-0813">Transport</keyword>
<dbReference type="InterPro" id="IPR012823">
    <property type="entry name" value="Flagell_FliJ"/>
</dbReference>
<accession>A0A556PRX4</accession>
<dbReference type="AlphaFoldDB" id="A0A556PRX4"/>
<dbReference type="GO" id="GO:0005886">
    <property type="term" value="C:plasma membrane"/>
    <property type="evidence" value="ECO:0007669"/>
    <property type="project" value="UniProtKB-SubCell"/>
</dbReference>
<dbReference type="GO" id="GO:0009288">
    <property type="term" value="C:bacterial-type flagellum"/>
    <property type="evidence" value="ECO:0007669"/>
    <property type="project" value="InterPro"/>
</dbReference>
<dbReference type="GO" id="GO:0015031">
    <property type="term" value="P:protein transport"/>
    <property type="evidence" value="ECO:0007669"/>
    <property type="project" value="UniProtKB-KW"/>
</dbReference>